<dbReference type="AlphaFoldDB" id="A0A8K0VCT5"/>
<keyword evidence="1" id="KW-0238">DNA-binding</keyword>
<proteinExistence type="predicted"/>
<reference evidence="1" key="1">
    <citation type="submission" date="2021-01" db="EMBL/GenBank/DDBJ databases">
        <title>Tabrizicola alba sp. nov. a motile alkaliphilic bacterium isolated from a soda lake.</title>
        <authorList>
            <person name="Szuroczki S."/>
            <person name="Abbaszade G."/>
            <person name="Schumann P."/>
            <person name="Toth E."/>
        </authorList>
    </citation>
    <scope>NUCLEOTIDE SEQUENCE</scope>
    <source>
        <strain evidence="1">DMG-N-6</strain>
    </source>
</reference>
<evidence type="ECO:0000313" key="2">
    <source>
        <dbReference type="Proteomes" id="UP000648908"/>
    </source>
</evidence>
<comment type="caution">
    <text evidence="1">The sequence shown here is derived from an EMBL/GenBank/DDBJ whole genome shotgun (WGS) entry which is preliminary data.</text>
</comment>
<dbReference type="EMBL" id="JAESVN010000017">
    <property type="protein sequence ID" value="MBL4919316.1"/>
    <property type="molecule type" value="Genomic_DNA"/>
</dbReference>
<organism evidence="1 2">
    <name type="scientific">Szabonella alba</name>
    <dbReference type="NCBI Taxonomy" id="2804194"/>
    <lineage>
        <taxon>Bacteria</taxon>
        <taxon>Pseudomonadati</taxon>
        <taxon>Pseudomonadota</taxon>
        <taxon>Alphaproteobacteria</taxon>
        <taxon>Rhodobacterales</taxon>
        <taxon>Paracoccaceae</taxon>
        <taxon>Szabonella</taxon>
    </lineage>
</organism>
<gene>
    <name evidence="1" type="ORF">JL811_19050</name>
</gene>
<evidence type="ECO:0000313" key="1">
    <source>
        <dbReference type="EMBL" id="MBL4919316.1"/>
    </source>
</evidence>
<accession>A0A8K0VCT5</accession>
<name>A0A8K0VCT5_9RHOB</name>
<protein>
    <submittedName>
        <fullName evidence="1">DNA-binding protein</fullName>
    </submittedName>
</protein>
<keyword evidence="2" id="KW-1185">Reference proteome</keyword>
<dbReference type="GO" id="GO:0003677">
    <property type="term" value="F:DNA binding"/>
    <property type="evidence" value="ECO:0007669"/>
    <property type="project" value="UniProtKB-KW"/>
</dbReference>
<dbReference type="Proteomes" id="UP000648908">
    <property type="component" value="Unassembled WGS sequence"/>
</dbReference>
<sequence>MGKSLAIPDDPAPLDRWRADDVLEPNRDLWGMKSIASCLGVAVETARRWANDPASDLPVTKPMGRWFARSRELRAWRARR</sequence>